<dbReference type="KEGG" id="dba:Dbac_2157"/>
<reference evidence="3 4" key="1">
    <citation type="journal article" date="2009" name="Stand. Genomic Sci.">
        <title>Complete genome sequence of Desulfomicrobium baculatum type strain (X).</title>
        <authorList>
            <person name="Copeland A."/>
            <person name="Spring S."/>
            <person name="Goker M."/>
            <person name="Schneider S."/>
            <person name="Lapidus A."/>
            <person name="Del Rio T.G."/>
            <person name="Tice H."/>
            <person name="Cheng J.F."/>
            <person name="Chen F."/>
            <person name="Nolan M."/>
            <person name="Bruce D."/>
            <person name="Goodwin L."/>
            <person name="Pitluck S."/>
            <person name="Ivanova N."/>
            <person name="Mavrommatis K."/>
            <person name="Ovchinnikova G."/>
            <person name="Pati A."/>
            <person name="Chen A."/>
            <person name="Palaniappan K."/>
            <person name="Land M."/>
            <person name="Hauser L."/>
            <person name="Chang Y.J."/>
            <person name="Jeffries C.C."/>
            <person name="Meincke L."/>
            <person name="Sims D."/>
            <person name="Brettin T."/>
            <person name="Detter J.C."/>
            <person name="Han C."/>
            <person name="Chain P."/>
            <person name="Bristow J."/>
            <person name="Eisen J.A."/>
            <person name="Markowitz V."/>
            <person name="Hugenholtz P."/>
            <person name="Kyrpides N.C."/>
            <person name="Klenk H.P."/>
            <person name="Lucas S."/>
        </authorList>
    </citation>
    <scope>NUCLEOTIDE SEQUENCE [LARGE SCALE GENOMIC DNA]</scope>
    <source>
        <strain evidence="4">DSM 4028 / VKM B-1378 / X</strain>
    </source>
</reference>
<dbReference type="Proteomes" id="UP000002216">
    <property type="component" value="Chromosome"/>
</dbReference>
<dbReference type="PANTHER" id="PTHR42928">
    <property type="entry name" value="TRICARBOXYLATE-BINDING PROTEIN"/>
    <property type="match status" value="1"/>
</dbReference>
<dbReference type="InterPro" id="IPR005064">
    <property type="entry name" value="BUG"/>
</dbReference>
<keyword evidence="2" id="KW-0732">Signal</keyword>
<dbReference type="CDD" id="cd07012">
    <property type="entry name" value="PBP2_Bug_TTT"/>
    <property type="match status" value="1"/>
</dbReference>
<evidence type="ECO:0000256" key="1">
    <source>
        <dbReference type="ARBA" id="ARBA00006987"/>
    </source>
</evidence>
<evidence type="ECO:0000313" key="4">
    <source>
        <dbReference type="Proteomes" id="UP000002216"/>
    </source>
</evidence>
<feature type="signal peptide" evidence="2">
    <location>
        <begin position="1"/>
        <end position="26"/>
    </location>
</feature>
<dbReference type="PIRSF" id="PIRSF017082">
    <property type="entry name" value="YflP"/>
    <property type="match status" value="1"/>
</dbReference>
<organism evidence="3 4">
    <name type="scientific">Desulfomicrobium baculatum (strain DSM 4028 / VKM B-1378 / X)</name>
    <name type="common">Desulfovibrio baculatus</name>
    <dbReference type="NCBI Taxonomy" id="525897"/>
    <lineage>
        <taxon>Bacteria</taxon>
        <taxon>Pseudomonadati</taxon>
        <taxon>Thermodesulfobacteriota</taxon>
        <taxon>Desulfovibrionia</taxon>
        <taxon>Desulfovibrionales</taxon>
        <taxon>Desulfomicrobiaceae</taxon>
        <taxon>Desulfomicrobium</taxon>
    </lineage>
</organism>
<dbReference type="RefSeq" id="WP_015774332.1">
    <property type="nucleotide sequence ID" value="NC_013173.1"/>
</dbReference>
<comment type="similarity">
    <text evidence="1">Belongs to the UPF0065 (bug) family.</text>
</comment>
<dbReference type="SUPFAM" id="SSF53850">
    <property type="entry name" value="Periplasmic binding protein-like II"/>
    <property type="match status" value="1"/>
</dbReference>
<dbReference type="Gene3D" id="3.40.190.10">
    <property type="entry name" value="Periplasmic binding protein-like II"/>
    <property type="match status" value="1"/>
</dbReference>
<dbReference type="eggNOG" id="COG3181">
    <property type="taxonomic scope" value="Bacteria"/>
</dbReference>
<dbReference type="InterPro" id="IPR042100">
    <property type="entry name" value="Bug_dom1"/>
</dbReference>
<dbReference type="OrthoDB" id="8677378at2"/>
<accession>C7LPL2</accession>
<gene>
    <name evidence="3" type="ordered locus">Dbac_2157</name>
</gene>
<dbReference type="PANTHER" id="PTHR42928:SF5">
    <property type="entry name" value="BLR1237 PROTEIN"/>
    <property type="match status" value="1"/>
</dbReference>
<dbReference type="Pfam" id="PF03401">
    <property type="entry name" value="TctC"/>
    <property type="match status" value="1"/>
</dbReference>
<dbReference type="Gene3D" id="3.40.190.150">
    <property type="entry name" value="Bordetella uptake gene, domain 1"/>
    <property type="match status" value="1"/>
</dbReference>
<dbReference type="HOGENOM" id="CLU_045683_1_1_7"/>
<protein>
    <submittedName>
        <fullName evidence="3">Uncharacterized protein</fullName>
    </submittedName>
</protein>
<proteinExistence type="inferred from homology"/>
<keyword evidence="4" id="KW-1185">Reference proteome</keyword>
<evidence type="ECO:0000256" key="2">
    <source>
        <dbReference type="SAM" id="SignalP"/>
    </source>
</evidence>
<name>C7LPL2_DESBD</name>
<evidence type="ECO:0000313" key="3">
    <source>
        <dbReference type="EMBL" id="ACU90241.1"/>
    </source>
</evidence>
<feature type="chain" id="PRO_5002978708" evidence="2">
    <location>
        <begin position="27"/>
        <end position="319"/>
    </location>
</feature>
<dbReference type="EMBL" id="CP001629">
    <property type="protein sequence ID" value="ACU90241.1"/>
    <property type="molecule type" value="Genomic_DNA"/>
</dbReference>
<dbReference type="STRING" id="525897.Dbac_2157"/>
<sequence length="319" mass="35166">MKLRKSMCLFLMVLFIGLAASGSVFAKYPDKSINMIIAFTAGGSSDVQARIMQKYWNKYSDQQWVFIYKPGAGGAIGFGEIAMSKPDGYTIGGINIPHLVLQPLVQKAQFSPDDFAYICQVVNDPQAVAVRKDSKLKSVKDVFEFAKANPGKLKVGLVGPNSGHHLMFLDVKGKFDFPVTEVFYKGAADQNAALLGGEIDVMFGNLNDVMRSLEEMTVLGLAAEKRNAFLPEVSTLRELGYDVVSDIRRAYVAPKAIDTAQLDFLRETFKKICEDPEYLADMKTAGQPTEYMDGEAFAVYVKEQSEFAKTSLEKAGLLK</sequence>
<dbReference type="AlphaFoldDB" id="C7LPL2"/>